<feature type="compositionally biased region" description="Low complexity" evidence="1">
    <location>
        <begin position="393"/>
        <end position="404"/>
    </location>
</feature>
<comment type="caution">
    <text evidence="2">The sequence shown here is derived from an EMBL/GenBank/DDBJ whole genome shotgun (WGS) entry which is preliminary data.</text>
</comment>
<proteinExistence type="predicted"/>
<feature type="compositionally biased region" description="Polar residues" evidence="1">
    <location>
        <begin position="27"/>
        <end position="44"/>
    </location>
</feature>
<protein>
    <submittedName>
        <fullName evidence="2">Uncharacterized protein</fullName>
    </submittedName>
</protein>
<name>A0AAD7R4T4_9TELE</name>
<dbReference type="Proteomes" id="UP001221898">
    <property type="component" value="Unassembled WGS sequence"/>
</dbReference>
<keyword evidence="3" id="KW-1185">Reference proteome</keyword>
<evidence type="ECO:0000313" key="3">
    <source>
        <dbReference type="Proteomes" id="UP001221898"/>
    </source>
</evidence>
<feature type="region of interest" description="Disordered" evidence="1">
    <location>
        <begin position="203"/>
        <end position="223"/>
    </location>
</feature>
<feature type="compositionally biased region" description="Polar residues" evidence="1">
    <location>
        <begin position="360"/>
        <end position="370"/>
    </location>
</feature>
<evidence type="ECO:0000256" key="1">
    <source>
        <dbReference type="SAM" id="MobiDB-lite"/>
    </source>
</evidence>
<feature type="region of interest" description="Disordered" evidence="1">
    <location>
        <begin position="360"/>
        <end position="432"/>
    </location>
</feature>
<accession>A0AAD7R4T4</accession>
<sequence length="432" mass="44536">MEVGDPGDSSDGQEAVVQGVAGIPATATASVPGSSSLGSGTTDPAETAPVPGPASASCTAATPDAVPVPGPDTVSGTTVVRMGLWSWFRALLLGQLLGHRKLLFLPPPPSPPLPLPLPLPLFLTPAKSLTQFLSQFRPHHRVLTAPPKVVCAPARLVFCAKAARALTVVDPPPVPAPRTRSGGGAVEEMADLAASPELFSPLTGSEAAVPRGEAPSRSVEGEAMPTSVDLLTPMDWGDSIQPSSPVEKVGAEWARVAIRKRASSGEMDCPRVVKAAPIITVNRFEVLAVPTEGESASSDMDMEVGSRSNFLDSWDVEGLTEKQSGTEEEYEERFLEAPGPALGAEAAAEARFRAEACAHSATSPSDSGLSSHMGDVMSIDVSSATPSADADRLSPSSSAALPPATGKTARVREPLRPAPVQNQPPGLKRGLG</sequence>
<organism evidence="2 3">
    <name type="scientific">Aldrovandia affinis</name>
    <dbReference type="NCBI Taxonomy" id="143900"/>
    <lineage>
        <taxon>Eukaryota</taxon>
        <taxon>Metazoa</taxon>
        <taxon>Chordata</taxon>
        <taxon>Craniata</taxon>
        <taxon>Vertebrata</taxon>
        <taxon>Euteleostomi</taxon>
        <taxon>Actinopterygii</taxon>
        <taxon>Neopterygii</taxon>
        <taxon>Teleostei</taxon>
        <taxon>Notacanthiformes</taxon>
        <taxon>Halosauridae</taxon>
        <taxon>Aldrovandia</taxon>
    </lineage>
</organism>
<evidence type="ECO:0000313" key="2">
    <source>
        <dbReference type="EMBL" id="KAJ8362455.1"/>
    </source>
</evidence>
<feature type="region of interest" description="Disordered" evidence="1">
    <location>
        <begin position="1"/>
        <end position="72"/>
    </location>
</feature>
<reference evidence="2" key="1">
    <citation type="journal article" date="2023" name="Science">
        <title>Genome structures resolve the early diversification of teleost fishes.</title>
        <authorList>
            <person name="Parey E."/>
            <person name="Louis A."/>
            <person name="Montfort J."/>
            <person name="Bouchez O."/>
            <person name="Roques C."/>
            <person name="Iampietro C."/>
            <person name="Lluch J."/>
            <person name="Castinel A."/>
            <person name="Donnadieu C."/>
            <person name="Desvignes T."/>
            <person name="Floi Bucao C."/>
            <person name="Jouanno E."/>
            <person name="Wen M."/>
            <person name="Mejri S."/>
            <person name="Dirks R."/>
            <person name="Jansen H."/>
            <person name="Henkel C."/>
            <person name="Chen W.J."/>
            <person name="Zahm M."/>
            <person name="Cabau C."/>
            <person name="Klopp C."/>
            <person name="Thompson A.W."/>
            <person name="Robinson-Rechavi M."/>
            <person name="Braasch I."/>
            <person name="Lecointre G."/>
            <person name="Bobe J."/>
            <person name="Postlethwait J.H."/>
            <person name="Berthelot C."/>
            <person name="Roest Crollius H."/>
            <person name="Guiguen Y."/>
        </authorList>
    </citation>
    <scope>NUCLEOTIDE SEQUENCE</scope>
    <source>
        <strain evidence="2">NC1722</strain>
    </source>
</reference>
<dbReference type="EMBL" id="JAINUG010000663">
    <property type="protein sequence ID" value="KAJ8362455.1"/>
    <property type="molecule type" value="Genomic_DNA"/>
</dbReference>
<gene>
    <name evidence="2" type="ORF">AAFF_G00373890</name>
</gene>
<dbReference type="AlphaFoldDB" id="A0AAD7R4T4"/>